<sequence length="257" mass="29169">MWQKVVILSVVVYSAYSISLVTAAVVPRARAAGDRCEPGKRQACADCRTVNICSYDQTVLVSYKCLDVEPDKPFCSGDGICSVKSDEENSCAVVADDLCPSKTAGFYPDPTNCTQYIYCDDKQTATQLSCLAANNAYNQSSSSCFLRRTLDHCYQVDCNLAQNRNKWFVYKPFPQLYFFCSSRGLPVMFECERDNEVYDVKLQRCKFECQESGRFPHPDDSKRYYECVYVTLLKLQLFEQTCPLQLTFDGQTKKCKA</sequence>
<dbReference type="SMART" id="SM00494">
    <property type="entry name" value="ChtBD2"/>
    <property type="match status" value="2"/>
</dbReference>
<feature type="domain" description="Chitin-binding type-2" evidence="1">
    <location>
        <begin position="96"/>
        <end position="155"/>
    </location>
</feature>
<dbReference type="GeneID" id="118463691"/>
<accession>A0A182FWU4</accession>
<dbReference type="STRING" id="7167.A0A182FWU4"/>
<dbReference type="PROSITE" id="PS50940">
    <property type="entry name" value="CHIT_BIND_II"/>
    <property type="match status" value="2"/>
</dbReference>
<dbReference type="VEuPathDB" id="VectorBase:AALB014132"/>
<dbReference type="AlphaFoldDB" id="A0A182FWU4"/>
<evidence type="ECO:0000313" key="3">
    <source>
        <dbReference type="Proteomes" id="UP000069272"/>
    </source>
</evidence>
<dbReference type="VEuPathDB" id="VectorBase:AALB20_027165"/>
<evidence type="ECO:0000259" key="1">
    <source>
        <dbReference type="PROSITE" id="PS50940"/>
    </source>
</evidence>
<dbReference type="GO" id="GO:0005576">
    <property type="term" value="C:extracellular region"/>
    <property type="evidence" value="ECO:0007669"/>
    <property type="project" value="InterPro"/>
</dbReference>
<reference evidence="2 3" key="1">
    <citation type="journal article" date="2017" name="G3 (Bethesda)">
        <title>The Physical Genome Mapping of Anopheles albimanus Corrected Scaffold Misassemblies and Identified Interarm Rearrangements in Genus Anopheles.</title>
        <authorList>
            <person name="Artemov G.N."/>
            <person name="Peery A.N."/>
            <person name="Jiang X."/>
            <person name="Tu Z."/>
            <person name="Stegniy V.N."/>
            <person name="Sharakhova M.V."/>
            <person name="Sharakhov I.V."/>
        </authorList>
    </citation>
    <scope>NUCLEOTIDE SEQUENCE [LARGE SCALE GENOMIC DNA]</scope>
    <source>
        <strain evidence="2 3">ALBI9_A</strain>
    </source>
</reference>
<dbReference type="GO" id="GO:0008061">
    <property type="term" value="F:chitin binding"/>
    <property type="evidence" value="ECO:0007669"/>
    <property type="project" value="InterPro"/>
</dbReference>
<dbReference type="KEGG" id="aali:118463691"/>
<dbReference type="EnsemblMetazoa" id="AALB014132-RA">
    <property type="protein sequence ID" value="AALB014132-PA"/>
    <property type="gene ID" value="AALB014132"/>
</dbReference>
<dbReference type="InterPro" id="IPR036508">
    <property type="entry name" value="Chitin-bd_dom_sf"/>
</dbReference>
<dbReference type="Pfam" id="PF01607">
    <property type="entry name" value="CBM_14"/>
    <property type="match status" value="2"/>
</dbReference>
<keyword evidence="3" id="KW-1185">Reference proteome</keyword>
<dbReference type="Gene3D" id="2.170.140.10">
    <property type="entry name" value="Chitin binding domain"/>
    <property type="match status" value="2"/>
</dbReference>
<proteinExistence type="predicted"/>
<protein>
    <recommendedName>
        <fullName evidence="1">Chitin-binding type-2 domain-containing protein</fullName>
    </recommendedName>
</protein>
<dbReference type="OrthoDB" id="6020543at2759"/>
<feature type="domain" description="Chitin-binding type-2" evidence="1">
    <location>
        <begin position="206"/>
        <end position="257"/>
    </location>
</feature>
<name>A0A182FWU4_ANOAL</name>
<dbReference type="Proteomes" id="UP000069272">
    <property type="component" value="Chromosome 3R"/>
</dbReference>
<dbReference type="InterPro" id="IPR002557">
    <property type="entry name" value="Chitin-bd_dom"/>
</dbReference>
<evidence type="ECO:0000313" key="2">
    <source>
        <dbReference type="EnsemblMetazoa" id="AALB014132-PA"/>
    </source>
</evidence>
<dbReference type="RefSeq" id="XP_035786361.1">
    <property type="nucleotide sequence ID" value="XM_035930468.1"/>
</dbReference>
<dbReference type="SUPFAM" id="SSF57625">
    <property type="entry name" value="Invertebrate chitin-binding proteins"/>
    <property type="match status" value="2"/>
</dbReference>
<organism evidence="2 3">
    <name type="scientific">Anopheles albimanus</name>
    <name type="common">New world malaria mosquito</name>
    <dbReference type="NCBI Taxonomy" id="7167"/>
    <lineage>
        <taxon>Eukaryota</taxon>
        <taxon>Metazoa</taxon>
        <taxon>Ecdysozoa</taxon>
        <taxon>Arthropoda</taxon>
        <taxon>Hexapoda</taxon>
        <taxon>Insecta</taxon>
        <taxon>Pterygota</taxon>
        <taxon>Neoptera</taxon>
        <taxon>Endopterygota</taxon>
        <taxon>Diptera</taxon>
        <taxon>Nematocera</taxon>
        <taxon>Culicoidea</taxon>
        <taxon>Culicidae</taxon>
        <taxon>Anophelinae</taxon>
        <taxon>Anopheles</taxon>
    </lineage>
</organism>
<reference evidence="2" key="2">
    <citation type="submission" date="2022-08" db="UniProtKB">
        <authorList>
            <consortium name="EnsemblMetazoa"/>
        </authorList>
    </citation>
    <scope>IDENTIFICATION</scope>
    <source>
        <strain evidence="2">STECLA/ALBI9_A</strain>
    </source>
</reference>